<comment type="caution">
    <text evidence="1">The sequence shown here is derived from an EMBL/GenBank/DDBJ whole genome shotgun (WGS) entry which is preliminary data.</text>
</comment>
<protein>
    <submittedName>
        <fullName evidence="1">Uncharacterized protein</fullName>
    </submittedName>
</protein>
<evidence type="ECO:0000313" key="2">
    <source>
        <dbReference type="Proteomes" id="UP000708208"/>
    </source>
</evidence>
<evidence type="ECO:0000313" key="1">
    <source>
        <dbReference type="EMBL" id="CAG7732700.1"/>
    </source>
</evidence>
<organism evidence="1 2">
    <name type="scientific">Allacma fusca</name>
    <dbReference type="NCBI Taxonomy" id="39272"/>
    <lineage>
        <taxon>Eukaryota</taxon>
        <taxon>Metazoa</taxon>
        <taxon>Ecdysozoa</taxon>
        <taxon>Arthropoda</taxon>
        <taxon>Hexapoda</taxon>
        <taxon>Collembola</taxon>
        <taxon>Symphypleona</taxon>
        <taxon>Sminthuridae</taxon>
        <taxon>Allacma</taxon>
    </lineage>
</organism>
<dbReference type="Proteomes" id="UP000708208">
    <property type="component" value="Unassembled WGS sequence"/>
</dbReference>
<dbReference type="AlphaFoldDB" id="A0A8J2KUQ2"/>
<dbReference type="EMBL" id="CAJVCH010235964">
    <property type="protein sequence ID" value="CAG7732700.1"/>
    <property type="molecule type" value="Genomic_DNA"/>
</dbReference>
<keyword evidence="2" id="KW-1185">Reference proteome</keyword>
<accession>A0A8J2KUQ2</accession>
<proteinExistence type="predicted"/>
<name>A0A8J2KUQ2_9HEXA</name>
<gene>
    <name evidence="1" type="ORF">AFUS01_LOCUS21196</name>
</gene>
<reference evidence="1" key="1">
    <citation type="submission" date="2021-06" db="EMBL/GenBank/DDBJ databases">
        <authorList>
            <person name="Hodson N. C."/>
            <person name="Mongue J. A."/>
            <person name="Jaron S. K."/>
        </authorList>
    </citation>
    <scope>NUCLEOTIDE SEQUENCE</scope>
</reference>
<sequence length="210" mass="23572">MTTRRPRIRTAIEIDGLCRYREMELVSLVPTLSATNTEIQGHVNRNPELIATTRLMEFDGNLDASTIKTCGGTLKCTRSAGEEGRMIFNPLYDKCAAGQEIPTLACSPAVLERVAGASINHVRLSDQKHSGRENCFAFTQATGNDGFSWVFNGHTGEKTGNDCYPQREEQEEEGTIEKRDEFKNCLQIRLSENLNEPNYLCIWESTTEFL</sequence>